<evidence type="ECO:0000313" key="2">
    <source>
        <dbReference type="Proteomes" id="UP000307999"/>
    </source>
</evidence>
<dbReference type="AlphaFoldDB" id="A0A4U1B4T3"/>
<keyword evidence="2" id="KW-1185">Reference proteome</keyword>
<dbReference type="RefSeq" id="WP_136735870.1">
    <property type="nucleotide sequence ID" value="NZ_SWDB01000021.1"/>
</dbReference>
<organism evidence="1 2">
    <name type="scientific">Thalassotalea mangrovi</name>
    <dbReference type="NCBI Taxonomy" id="2572245"/>
    <lineage>
        <taxon>Bacteria</taxon>
        <taxon>Pseudomonadati</taxon>
        <taxon>Pseudomonadota</taxon>
        <taxon>Gammaproteobacteria</taxon>
        <taxon>Alteromonadales</taxon>
        <taxon>Colwelliaceae</taxon>
        <taxon>Thalassotalea</taxon>
    </lineage>
</organism>
<dbReference type="PANTHER" id="PTHR30087:SF1">
    <property type="entry name" value="HYPOTHETICAL CYTOSOLIC PROTEIN"/>
    <property type="match status" value="1"/>
</dbReference>
<dbReference type="EMBL" id="SWDB01000021">
    <property type="protein sequence ID" value="TKB45383.1"/>
    <property type="molecule type" value="Genomic_DNA"/>
</dbReference>
<dbReference type="Pfam" id="PF04463">
    <property type="entry name" value="2-thiour_desulf"/>
    <property type="match status" value="1"/>
</dbReference>
<sequence>MQKILISSCFLGNKVRYDGQAKSLLHPQLQTWQQQGRLVVICPEVAGDLPVPRPRAEQSGDKVIDEFGNDVTRAFTQGAAKALALCQQQGIRLALLKEYSPSCGANMIYDGTFSGTRIAGMGVTAKLLSEHKIQVFSEQTLEQLINLINLQEKQTS</sequence>
<name>A0A4U1B4T3_9GAMM</name>
<reference evidence="1 2" key="1">
    <citation type="submission" date="2019-04" db="EMBL/GenBank/DDBJ databases">
        <title>Thalassotalea guangxiensis sp. nov., isolated from sediment of the coastal wetland.</title>
        <authorList>
            <person name="Zheng S."/>
            <person name="Zhang D."/>
        </authorList>
    </citation>
    <scope>NUCLEOTIDE SEQUENCE [LARGE SCALE GENOMIC DNA]</scope>
    <source>
        <strain evidence="1 2">ZS-4</strain>
    </source>
</reference>
<comment type="caution">
    <text evidence="1">The sequence shown here is derived from an EMBL/GenBank/DDBJ whole genome shotgun (WGS) entry which is preliminary data.</text>
</comment>
<dbReference type="InterPro" id="IPR007553">
    <property type="entry name" value="2-thiour_desulf"/>
</dbReference>
<dbReference type="OrthoDB" id="495783at2"/>
<evidence type="ECO:0000313" key="1">
    <source>
        <dbReference type="EMBL" id="TKB45383.1"/>
    </source>
</evidence>
<dbReference type="PANTHER" id="PTHR30087">
    <property type="entry name" value="INNER MEMBRANE PROTEIN"/>
    <property type="match status" value="1"/>
</dbReference>
<protein>
    <submittedName>
        <fullName evidence="1">DUF523 domain-containing protein</fullName>
    </submittedName>
</protein>
<proteinExistence type="predicted"/>
<dbReference type="Proteomes" id="UP000307999">
    <property type="component" value="Unassembled WGS sequence"/>
</dbReference>
<accession>A0A4U1B4T3</accession>
<gene>
    <name evidence="1" type="ORF">E8M12_09305</name>
</gene>